<name>A0AAV4CA18_9GAST</name>
<protein>
    <submittedName>
        <fullName evidence="2">Uncharacterized protein</fullName>
    </submittedName>
</protein>
<evidence type="ECO:0000256" key="1">
    <source>
        <dbReference type="SAM" id="MobiDB-lite"/>
    </source>
</evidence>
<dbReference type="AlphaFoldDB" id="A0AAV4CA18"/>
<gene>
    <name evidence="2" type="ORF">PoB_005522300</name>
</gene>
<evidence type="ECO:0000313" key="2">
    <source>
        <dbReference type="EMBL" id="GFO28718.1"/>
    </source>
</evidence>
<accession>A0AAV4CA18</accession>
<feature type="compositionally biased region" description="Basic and acidic residues" evidence="1">
    <location>
        <begin position="1"/>
        <end position="12"/>
    </location>
</feature>
<keyword evidence="3" id="KW-1185">Reference proteome</keyword>
<dbReference type="Proteomes" id="UP000735302">
    <property type="component" value="Unassembled WGS sequence"/>
</dbReference>
<organism evidence="2 3">
    <name type="scientific">Plakobranchus ocellatus</name>
    <dbReference type="NCBI Taxonomy" id="259542"/>
    <lineage>
        <taxon>Eukaryota</taxon>
        <taxon>Metazoa</taxon>
        <taxon>Spiralia</taxon>
        <taxon>Lophotrochozoa</taxon>
        <taxon>Mollusca</taxon>
        <taxon>Gastropoda</taxon>
        <taxon>Heterobranchia</taxon>
        <taxon>Euthyneura</taxon>
        <taxon>Panpulmonata</taxon>
        <taxon>Sacoglossa</taxon>
        <taxon>Placobranchoidea</taxon>
        <taxon>Plakobranchidae</taxon>
        <taxon>Plakobranchus</taxon>
    </lineage>
</organism>
<comment type="caution">
    <text evidence="2">The sequence shown here is derived from an EMBL/GenBank/DDBJ whole genome shotgun (WGS) entry which is preliminary data.</text>
</comment>
<feature type="region of interest" description="Disordered" evidence="1">
    <location>
        <begin position="1"/>
        <end position="32"/>
    </location>
</feature>
<sequence length="104" mass="11499">MITQKGTEEDLRAVIPTKSNSDNDNSLSKTDGVANQIQATSDETPAHDETEFINIGICSNSVNCEDELFESELFEYQANSALCSLMCRPAGKFCRSQMKSRINN</sequence>
<evidence type="ECO:0000313" key="3">
    <source>
        <dbReference type="Proteomes" id="UP000735302"/>
    </source>
</evidence>
<proteinExistence type="predicted"/>
<dbReference type="EMBL" id="BLXT01006082">
    <property type="protein sequence ID" value="GFO28718.1"/>
    <property type="molecule type" value="Genomic_DNA"/>
</dbReference>
<reference evidence="2 3" key="1">
    <citation type="journal article" date="2021" name="Elife">
        <title>Chloroplast acquisition without the gene transfer in kleptoplastic sea slugs, Plakobranchus ocellatus.</title>
        <authorList>
            <person name="Maeda T."/>
            <person name="Takahashi S."/>
            <person name="Yoshida T."/>
            <person name="Shimamura S."/>
            <person name="Takaki Y."/>
            <person name="Nagai Y."/>
            <person name="Toyoda A."/>
            <person name="Suzuki Y."/>
            <person name="Arimoto A."/>
            <person name="Ishii H."/>
            <person name="Satoh N."/>
            <person name="Nishiyama T."/>
            <person name="Hasebe M."/>
            <person name="Maruyama T."/>
            <person name="Minagawa J."/>
            <person name="Obokata J."/>
            <person name="Shigenobu S."/>
        </authorList>
    </citation>
    <scope>NUCLEOTIDE SEQUENCE [LARGE SCALE GENOMIC DNA]</scope>
</reference>